<evidence type="ECO:0000313" key="3">
    <source>
        <dbReference type="Proteomes" id="UP000441336"/>
    </source>
</evidence>
<reference evidence="2 3" key="1">
    <citation type="submission" date="2019-12" db="EMBL/GenBank/DDBJ databases">
        <title>Hymenobacter sp. HMF4947 Genome sequencing and assembly.</title>
        <authorList>
            <person name="Kang H."/>
            <person name="Cha I."/>
            <person name="Kim H."/>
            <person name="Joh K."/>
        </authorList>
    </citation>
    <scope>NUCLEOTIDE SEQUENCE [LARGE SCALE GENOMIC DNA]</scope>
    <source>
        <strain evidence="2 3">HMF4947</strain>
    </source>
</reference>
<keyword evidence="3" id="KW-1185">Reference proteome</keyword>
<dbReference type="Proteomes" id="UP000441336">
    <property type="component" value="Unassembled WGS sequence"/>
</dbReference>
<dbReference type="RefSeq" id="WP_157568968.1">
    <property type="nucleotide sequence ID" value="NZ_WQKZ01000006.1"/>
</dbReference>
<evidence type="ECO:0000256" key="1">
    <source>
        <dbReference type="SAM" id="SignalP"/>
    </source>
</evidence>
<feature type="chain" id="PRO_5029557027" description="HEAT repeat domain-containing protein" evidence="1">
    <location>
        <begin position="22"/>
        <end position="316"/>
    </location>
</feature>
<dbReference type="Gene3D" id="1.25.10.10">
    <property type="entry name" value="Leucine-rich Repeat Variant"/>
    <property type="match status" value="1"/>
</dbReference>
<dbReference type="InterPro" id="IPR011989">
    <property type="entry name" value="ARM-like"/>
</dbReference>
<dbReference type="EMBL" id="WQKZ01000006">
    <property type="protein sequence ID" value="MVN78640.1"/>
    <property type="molecule type" value="Genomic_DNA"/>
</dbReference>
<evidence type="ECO:0000313" key="2">
    <source>
        <dbReference type="EMBL" id="MVN78640.1"/>
    </source>
</evidence>
<sequence length="316" mass="34986">MRVFKFIFLLSVLFGSRLAQATTWDEPWQEEVIKKADYFVLARVTAVDAQKGITATVVKSLAGGTLTGELHIASFYDLHVCTRTAVGPIFELERVDSCYFFLQKRADNTYAMATPTAGFAVMRAGTVAATYRHSYHQAPVPKAVYEPTMTAIFQRYHGQPYDLVYINKLITTSLALPPARTRTEMRTFALQHVALETIYHLSLPVPTEPLLPFLRDSTNFHAQASAARALIAAPTPLAEQQLLKVLASPNARPFVKLLVLKALSAYQSKELKARLEKILKTAPTENTTIGGNVVDARICTKLPSIHDAIAARLLQL</sequence>
<proteinExistence type="predicted"/>
<comment type="caution">
    <text evidence="2">The sequence shown here is derived from an EMBL/GenBank/DDBJ whole genome shotgun (WGS) entry which is preliminary data.</text>
</comment>
<protein>
    <recommendedName>
        <fullName evidence="4">HEAT repeat domain-containing protein</fullName>
    </recommendedName>
</protein>
<organism evidence="2 3">
    <name type="scientific">Hymenobacter ginkgonis</name>
    <dbReference type="NCBI Taxonomy" id="2682976"/>
    <lineage>
        <taxon>Bacteria</taxon>
        <taxon>Pseudomonadati</taxon>
        <taxon>Bacteroidota</taxon>
        <taxon>Cytophagia</taxon>
        <taxon>Cytophagales</taxon>
        <taxon>Hymenobacteraceae</taxon>
        <taxon>Hymenobacter</taxon>
    </lineage>
</organism>
<evidence type="ECO:0008006" key="4">
    <source>
        <dbReference type="Google" id="ProtNLM"/>
    </source>
</evidence>
<accession>A0A7K1TJR5</accession>
<keyword evidence="1" id="KW-0732">Signal</keyword>
<name>A0A7K1TJR5_9BACT</name>
<gene>
    <name evidence="2" type="ORF">GO988_20090</name>
</gene>
<dbReference type="AlphaFoldDB" id="A0A7K1TJR5"/>
<feature type="signal peptide" evidence="1">
    <location>
        <begin position="1"/>
        <end position="21"/>
    </location>
</feature>